<keyword evidence="5" id="KW-1185">Reference proteome</keyword>
<protein>
    <submittedName>
        <fullName evidence="4">Universal stress protein family protein</fullName>
    </submittedName>
</protein>
<feature type="domain" description="UspA" evidence="3">
    <location>
        <begin position="46"/>
        <end position="212"/>
    </location>
</feature>
<dbReference type="RefSeq" id="WP_134484651.1">
    <property type="nucleotide sequence ID" value="NZ_LR216287.1"/>
</dbReference>
<evidence type="ECO:0000256" key="1">
    <source>
        <dbReference type="ARBA" id="ARBA00008791"/>
    </source>
</evidence>
<dbReference type="PANTHER" id="PTHR46268">
    <property type="entry name" value="STRESS RESPONSE PROTEIN NHAX"/>
    <property type="match status" value="1"/>
</dbReference>
<dbReference type="InterPro" id="IPR006016">
    <property type="entry name" value="UspA"/>
</dbReference>
<dbReference type="PRINTS" id="PR01438">
    <property type="entry name" value="UNVRSLSTRESS"/>
</dbReference>
<dbReference type="OrthoDB" id="13334at2157"/>
<dbReference type="Pfam" id="PF00582">
    <property type="entry name" value="Usp"/>
    <property type="match status" value="1"/>
</dbReference>
<dbReference type="KEGG" id="nfn:NFRAN_2131"/>
<evidence type="ECO:0000259" key="3">
    <source>
        <dbReference type="Pfam" id="PF00582"/>
    </source>
</evidence>
<dbReference type="AlphaFoldDB" id="A0A484IAZ6"/>
<reference evidence="4 5" key="1">
    <citation type="submission" date="2019-02" db="EMBL/GenBank/DDBJ databases">
        <authorList>
            <person name="Lehtovirta-Morley E L."/>
        </authorList>
    </citation>
    <scope>NUCLEOTIDE SEQUENCE [LARGE SCALE GENOMIC DNA]</scope>
    <source>
        <strain evidence="4">NFRAN1</strain>
    </source>
</reference>
<dbReference type="SUPFAM" id="SSF52402">
    <property type="entry name" value="Adenine nucleotide alpha hydrolases-like"/>
    <property type="match status" value="1"/>
</dbReference>
<dbReference type="InterPro" id="IPR014729">
    <property type="entry name" value="Rossmann-like_a/b/a_fold"/>
</dbReference>
<dbReference type="InterPro" id="IPR006015">
    <property type="entry name" value="Universal_stress_UspA"/>
</dbReference>
<accession>A0A484IAZ6</accession>
<evidence type="ECO:0000256" key="2">
    <source>
        <dbReference type="SAM" id="MobiDB-lite"/>
    </source>
</evidence>
<dbReference type="Proteomes" id="UP000294299">
    <property type="component" value="Chromosome NFRAN"/>
</dbReference>
<gene>
    <name evidence="4" type="ORF">NFRAN_2131</name>
</gene>
<dbReference type="CDD" id="cd00293">
    <property type="entry name" value="USP-like"/>
    <property type="match status" value="1"/>
</dbReference>
<dbReference type="Gene3D" id="3.40.50.620">
    <property type="entry name" value="HUPs"/>
    <property type="match status" value="1"/>
</dbReference>
<dbReference type="GeneID" id="39421386"/>
<feature type="region of interest" description="Disordered" evidence="2">
    <location>
        <begin position="1"/>
        <end position="21"/>
    </location>
</feature>
<proteinExistence type="inferred from homology"/>
<evidence type="ECO:0000313" key="5">
    <source>
        <dbReference type="Proteomes" id="UP000294299"/>
    </source>
</evidence>
<organism evidence="4 5">
    <name type="scientific">Candidatus Nitrosocosmicus franklandianus</name>
    <dbReference type="NCBI Taxonomy" id="1798806"/>
    <lineage>
        <taxon>Archaea</taxon>
        <taxon>Nitrososphaerota</taxon>
        <taxon>Nitrososphaeria</taxon>
        <taxon>Nitrososphaerales</taxon>
        <taxon>Nitrososphaeraceae</taxon>
        <taxon>Candidatus Nitrosocosmicus</taxon>
    </lineage>
</organism>
<sequence>MGLNNEITSVPDSEIIPSQGNNNKQHELITVKSHSNLTNESTVPSFKKLLVTYDGTEKSDKAINYSIYLSSITKAEIVILQVLENIDKLENSSIDISNKIEKESESEVEKTTNSKLANDFITGNSNYSVNVEGSIIESMENKIREIENSGFKNKLSYKIRTGFIVDEIVKETHESNYDLLIISSSHMDSWIKSIFSETRKIISKVELPVLLLH</sequence>
<dbReference type="EMBL" id="LR216287">
    <property type="protein sequence ID" value="VFJ14453.1"/>
    <property type="molecule type" value="Genomic_DNA"/>
</dbReference>
<dbReference type="PANTHER" id="PTHR46268:SF6">
    <property type="entry name" value="UNIVERSAL STRESS PROTEIN UP12"/>
    <property type="match status" value="1"/>
</dbReference>
<evidence type="ECO:0000313" key="4">
    <source>
        <dbReference type="EMBL" id="VFJ14453.1"/>
    </source>
</evidence>
<comment type="similarity">
    <text evidence="1">Belongs to the universal stress protein A family.</text>
</comment>
<name>A0A484IAZ6_9ARCH</name>